<organism evidence="1 2">
    <name type="scientific">Colletotrichum cuscutae</name>
    <dbReference type="NCBI Taxonomy" id="1209917"/>
    <lineage>
        <taxon>Eukaryota</taxon>
        <taxon>Fungi</taxon>
        <taxon>Dikarya</taxon>
        <taxon>Ascomycota</taxon>
        <taxon>Pezizomycotina</taxon>
        <taxon>Sordariomycetes</taxon>
        <taxon>Hypocreomycetidae</taxon>
        <taxon>Glomerellales</taxon>
        <taxon>Glomerellaceae</taxon>
        <taxon>Colletotrichum</taxon>
        <taxon>Colletotrichum acutatum species complex</taxon>
    </lineage>
</organism>
<proteinExistence type="predicted"/>
<reference evidence="1" key="1">
    <citation type="submission" date="2016-11" db="EMBL/GenBank/DDBJ databases">
        <title>The genome sequence of Colletotrichum cuscutae.</title>
        <authorList>
            <person name="Baroncelli R."/>
        </authorList>
    </citation>
    <scope>NUCLEOTIDE SEQUENCE</scope>
    <source>
        <strain evidence="1">IMI 304802</strain>
    </source>
</reference>
<keyword evidence="2" id="KW-1185">Reference proteome</keyword>
<sequence length="60" mass="6715">MPTQGIVDTDSCPCIVCLRVFVWKVLSGQREIILLHPCLRKKNDAQVAARTKCFVGMLLV</sequence>
<dbReference type="Proteomes" id="UP001239213">
    <property type="component" value="Unassembled WGS sequence"/>
</dbReference>
<dbReference type="EMBL" id="MPDP01000325">
    <property type="protein sequence ID" value="KAK1445276.1"/>
    <property type="molecule type" value="Genomic_DNA"/>
</dbReference>
<name>A0AAI9TTV9_9PEZI</name>
<evidence type="ECO:0000313" key="1">
    <source>
        <dbReference type="EMBL" id="KAK1445276.1"/>
    </source>
</evidence>
<comment type="caution">
    <text evidence="1">The sequence shown here is derived from an EMBL/GenBank/DDBJ whole genome shotgun (WGS) entry which is preliminary data.</text>
</comment>
<accession>A0AAI9TTV9</accession>
<evidence type="ECO:0000313" key="2">
    <source>
        <dbReference type="Proteomes" id="UP001239213"/>
    </source>
</evidence>
<dbReference type="AlphaFoldDB" id="A0AAI9TTV9"/>
<protein>
    <submittedName>
        <fullName evidence="1">Uncharacterized protein</fullName>
    </submittedName>
</protein>
<gene>
    <name evidence="1" type="ORF">CCUS01_12770</name>
</gene>